<proteinExistence type="predicted"/>
<gene>
    <name evidence="1" type="ORF">DK427_19715</name>
</gene>
<name>A0A2U8VWB3_9HYPH</name>
<sequence>MGFDSLNSYLGAQPARAFALDLLKRVAAEGAVSLRPGEKPFSRIRLHQALQSMIMDGVALATRSNAEWVGFQLTDKGVSVCKAIAGGGIALLPATGGIKVKKRPERRERPAGTNVGSGRRLPRKALTWLLASAPDHYDADVVQGSETWVLLDPLDHWEDHPAFIERTRDCGQVSRAWEVFDPDGESFGLILRTADRFHGIDAFGEVGCEDTMAGIAWQIRINR</sequence>
<dbReference type="OrthoDB" id="9869554at2"/>
<evidence type="ECO:0000313" key="1">
    <source>
        <dbReference type="EMBL" id="AWN37678.1"/>
    </source>
</evidence>
<protein>
    <submittedName>
        <fullName evidence="1">Uncharacterized protein</fullName>
    </submittedName>
</protein>
<dbReference type="AlphaFoldDB" id="A0A2U8VWB3"/>
<dbReference type="EMBL" id="CP029551">
    <property type="protein sequence ID" value="AWN37678.1"/>
    <property type="molecule type" value="Genomic_DNA"/>
</dbReference>
<reference evidence="1 2" key="1">
    <citation type="submission" date="2018-05" db="EMBL/GenBank/DDBJ databases">
        <title>Complete Genome Sequence of Methylobacterium sp. 17Sr1-43.</title>
        <authorList>
            <person name="Srinivasan S."/>
        </authorList>
    </citation>
    <scope>NUCLEOTIDE SEQUENCE [LARGE SCALE GENOMIC DNA]</scope>
    <source>
        <strain evidence="1 2">17Sr1-43</strain>
    </source>
</reference>
<keyword evidence="2" id="KW-1185">Reference proteome</keyword>
<evidence type="ECO:0000313" key="2">
    <source>
        <dbReference type="Proteomes" id="UP000246058"/>
    </source>
</evidence>
<accession>A0A2U8VWB3</accession>
<dbReference type="Proteomes" id="UP000246058">
    <property type="component" value="Chromosome"/>
</dbReference>
<organism evidence="1 2">
    <name type="scientific">Methylobacterium radiodurans</name>
    <dbReference type="NCBI Taxonomy" id="2202828"/>
    <lineage>
        <taxon>Bacteria</taxon>
        <taxon>Pseudomonadati</taxon>
        <taxon>Pseudomonadota</taxon>
        <taxon>Alphaproteobacteria</taxon>
        <taxon>Hyphomicrobiales</taxon>
        <taxon>Methylobacteriaceae</taxon>
        <taxon>Methylobacterium</taxon>
    </lineage>
</organism>
<dbReference type="KEGG" id="meti:DK427_19715"/>